<dbReference type="RefSeq" id="WP_097008633.1">
    <property type="nucleotide sequence ID" value="NZ_OBEJ01000002.1"/>
</dbReference>
<protein>
    <submittedName>
        <fullName evidence="1">Uncharacterized protein</fullName>
    </submittedName>
</protein>
<proteinExistence type="predicted"/>
<evidence type="ECO:0000313" key="2">
    <source>
        <dbReference type="Proteomes" id="UP000219453"/>
    </source>
</evidence>
<evidence type="ECO:0000313" key="1">
    <source>
        <dbReference type="EMBL" id="SNZ12395.1"/>
    </source>
</evidence>
<dbReference type="AlphaFoldDB" id="A0A285NSD5"/>
<dbReference type="InterPro" id="IPR046604">
    <property type="entry name" value="DUF6663"/>
</dbReference>
<sequence>MQQTSDGRFRVLSGRSDDEWLLLDVESAEPTYVPTASAPDLAVGNRIEASLRWADGDPSVDDYSMLSPTSFQFARTDEAVFQAAQECFEAARSAGEAMNSRVTYSTDNEPNGVVYTFAEQSGQRDLFTEFRDGVKPLDPLVARAAEDATPPFSVWILDPREPFVLVYIVLDPDGILEETMRDTYKNRGSQPTSPD</sequence>
<dbReference type="Proteomes" id="UP000219453">
    <property type="component" value="Unassembled WGS sequence"/>
</dbReference>
<keyword evidence="2" id="KW-1185">Reference proteome</keyword>
<dbReference type="EMBL" id="OBEJ01000002">
    <property type="protein sequence ID" value="SNZ12395.1"/>
    <property type="molecule type" value="Genomic_DNA"/>
</dbReference>
<accession>A0A285NSD5</accession>
<dbReference type="Pfam" id="PF20368">
    <property type="entry name" value="DUF6663"/>
    <property type="match status" value="1"/>
</dbReference>
<gene>
    <name evidence="1" type="ORF">SAMN06269185_1691</name>
</gene>
<dbReference type="OrthoDB" id="212231at2157"/>
<name>A0A285NSD5_NATPI</name>
<reference evidence="1 2" key="1">
    <citation type="submission" date="2017-09" db="EMBL/GenBank/DDBJ databases">
        <authorList>
            <person name="Ehlers B."/>
            <person name="Leendertz F.H."/>
        </authorList>
    </citation>
    <scope>NUCLEOTIDE SEQUENCE [LARGE SCALE GENOMIC DNA]</scope>
    <source>
        <strain evidence="1 2">DSM 27208</strain>
    </source>
</reference>
<organism evidence="1 2">
    <name type="scientific">Natronoarchaeum philippinense</name>
    <dbReference type="NCBI Taxonomy" id="558529"/>
    <lineage>
        <taxon>Archaea</taxon>
        <taxon>Methanobacteriati</taxon>
        <taxon>Methanobacteriota</taxon>
        <taxon>Stenosarchaea group</taxon>
        <taxon>Halobacteria</taxon>
        <taxon>Halobacteriales</taxon>
        <taxon>Natronoarchaeaceae</taxon>
    </lineage>
</organism>